<dbReference type="Proteomes" id="UP000215256">
    <property type="component" value="Chromosome 2"/>
</dbReference>
<organism evidence="1 2">
    <name type="scientific">Ochrobactrum quorumnocens</name>
    <dbReference type="NCBI Taxonomy" id="271865"/>
    <lineage>
        <taxon>Bacteria</taxon>
        <taxon>Pseudomonadati</taxon>
        <taxon>Pseudomonadota</taxon>
        <taxon>Alphaproteobacteria</taxon>
        <taxon>Hyphomicrobiales</taxon>
        <taxon>Brucellaceae</taxon>
        <taxon>Brucella/Ochrobactrum group</taxon>
        <taxon>Ochrobactrum</taxon>
    </lineage>
</organism>
<gene>
    <name evidence="1" type="ORF">CES85_5344</name>
</gene>
<accession>A0A248UE06</accession>
<name>A0A248UE06_9HYPH</name>
<dbReference type="KEGG" id="och:CES85_5344"/>
<dbReference type="EMBL" id="CP022603">
    <property type="protein sequence ID" value="ASV84549.1"/>
    <property type="molecule type" value="Genomic_DNA"/>
</dbReference>
<dbReference type="OrthoDB" id="8280200at2"/>
<evidence type="ECO:0000313" key="1">
    <source>
        <dbReference type="EMBL" id="ASV84549.1"/>
    </source>
</evidence>
<dbReference type="AlphaFoldDB" id="A0A248UE06"/>
<evidence type="ECO:0000313" key="2">
    <source>
        <dbReference type="Proteomes" id="UP000215256"/>
    </source>
</evidence>
<dbReference type="RefSeq" id="WP_095445246.1">
    <property type="nucleotide sequence ID" value="NZ_CP022603.1"/>
</dbReference>
<sequence length="88" mass="9581">MIRLSLLLAIALILSGCASLSYPLPKCNGYSRRPLNSSMWQWEGNRNLKSQQSNAGSSVPVMPYMEQSKGASAFDHLDIDGSYGPCAE</sequence>
<reference evidence="1 2" key="1">
    <citation type="submission" date="2017-07" db="EMBL/GenBank/DDBJ databases">
        <title>Phylogenetic study on the rhizospheric bacterium Ochrobactrum sp. A44.</title>
        <authorList>
            <person name="Krzyzanowska D.M."/>
            <person name="Ossowicki A."/>
            <person name="Rajewska M."/>
            <person name="Maciag T."/>
            <person name="Kaczynski Z."/>
            <person name="Czerwicka M."/>
            <person name="Jafra S."/>
        </authorList>
    </citation>
    <scope>NUCLEOTIDE SEQUENCE [LARGE SCALE GENOMIC DNA]</scope>
    <source>
        <strain evidence="1 2">A44</strain>
    </source>
</reference>
<dbReference type="PROSITE" id="PS51257">
    <property type="entry name" value="PROKAR_LIPOPROTEIN"/>
    <property type="match status" value="1"/>
</dbReference>
<proteinExistence type="predicted"/>
<protein>
    <submittedName>
        <fullName evidence="1">Putative type IV secretion system protein VirB7</fullName>
    </submittedName>
</protein>